<keyword evidence="14" id="KW-1185">Reference proteome</keyword>
<comment type="similarity">
    <text evidence="11">Belongs to the WD repeat SEC12 family.</text>
</comment>
<gene>
    <name evidence="13" type="ORF">U0070_023396</name>
</gene>
<evidence type="ECO:0000256" key="12">
    <source>
        <dbReference type="SAM" id="MobiDB-lite"/>
    </source>
</evidence>
<dbReference type="FunFam" id="2.130.10.10:FF:000275">
    <property type="entry name" value="Prolactin regulatory element binding"/>
    <property type="match status" value="1"/>
</dbReference>
<dbReference type="GO" id="GO:0015031">
    <property type="term" value="P:protein transport"/>
    <property type="evidence" value="ECO:0007669"/>
    <property type="project" value="UniProtKB-KW"/>
</dbReference>
<dbReference type="InterPro" id="IPR011047">
    <property type="entry name" value="Quinoprotein_ADH-like_sf"/>
</dbReference>
<dbReference type="InterPro" id="IPR001680">
    <property type="entry name" value="WD40_rpt"/>
</dbReference>
<dbReference type="PANTHER" id="PTHR23284:SF0">
    <property type="entry name" value="PROLACTIN REGULATORY ELEMENT-BINDING PROTEIN"/>
    <property type="match status" value="1"/>
</dbReference>
<dbReference type="GO" id="GO:0003400">
    <property type="term" value="P:regulation of COPII vesicle coating"/>
    <property type="evidence" value="ECO:0007669"/>
    <property type="project" value="UniProtKB-UniRule"/>
</dbReference>
<evidence type="ECO:0000313" key="14">
    <source>
        <dbReference type="Proteomes" id="UP001488838"/>
    </source>
</evidence>
<evidence type="ECO:0000313" key="13">
    <source>
        <dbReference type="EMBL" id="KAK7808395.1"/>
    </source>
</evidence>
<feature type="compositionally biased region" description="Polar residues" evidence="12">
    <location>
        <begin position="519"/>
        <end position="529"/>
    </location>
</feature>
<dbReference type="EMBL" id="JBBHLL010000241">
    <property type="protein sequence ID" value="KAK7808395.1"/>
    <property type="molecule type" value="Genomic_DNA"/>
</dbReference>
<sequence length="666" mass="72330">MAPWQRVPLVLTRIGVLRLREERPGARRVRTARLRAPVRQPRGRRSETCGGLSGGEPAVLSRVLGLPGDGGTEFGISRRGTACRGFRGADSERACGMGRRRGLELYRAPFPLYALRVDPKTGLLIAAGGGGAAKTGIKNGVHFLQLEQINGCLSASLLHSHDTETRATMNLALAGDILAAGQDARCQLLRFQVHQVKSNKAEKSEKKSGAEVQHEGVELRVKNLEAVQTDFSAEPLQKVVRFNHDNTLLATGGTDGHVRVWKVPSLEKVLDFKAHEGEIGDLALGPDGKLVTVGWDFKASVWQKDQLVAQLQWQENGSTSSNTPYRYQACRFGKVPDQPGGLRLFTVQIPHKRLRQPAPCYLTAWDSSTFLPLRTRPCGHEVISCLSVSESGTFLGLGTVTGSVAIYIAFSLQRLYYVKEAHGIVVTDVTFLPEKGCGPQLLGSHETALFSVAVDSRCQLHLLPSRREECSCMASAPNVCGPYYCDHPAAPECLSRFSLASMTNGNQAWTLPPPRAESLRSTAEATSAETDGRSECPKVRQLPGVLEDGSGILMQDTVHVAVLLGKQPFQEANVATPSRDEQCNVGRLLSSLQREGWEGVKEEVRKLPGSESPGSYCRYNPHLWLTSLGIRSAMLKPLTVGWGEGIVCCVEAKNGGLNGIYLGSWA</sequence>
<keyword evidence="2 10" id="KW-0853">WD repeat</keyword>
<evidence type="ECO:0000256" key="4">
    <source>
        <dbReference type="ARBA" id="ARBA00022737"/>
    </source>
</evidence>
<dbReference type="Gene3D" id="2.130.10.10">
    <property type="entry name" value="YVTN repeat-like/Quinoprotein amine dehydrogenase"/>
    <property type="match status" value="1"/>
</dbReference>
<keyword evidence="4 11" id="KW-0677">Repeat</keyword>
<evidence type="ECO:0000256" key="1">
    <source>
        <dbReference type="ARBA" id="ARBA00022448"/>
    </source>
</evidence>
<dbReference type="GO" id="GO:0005085">
    <property type="term" value="F:guanyl-nucleotide exchange factor activity"/>
    <property type="evidence" value="ECO:0007669"/>
    <property type="project" value="InterPro"/>
</dbReference>
<dbReference type="SMART" id="SM00320">
    <property type="entry name" value="WD40"/>
    <property type="match status" value="3"/>
</dbReference>
<evidence type="ECO:0000256" key="11">
    <source>
        <dbReference type="RuleBase" id="RU369019"/>
    </source>
</evidence>
<keyword evidence="7 11" id="KW-0653">Protein transport</keyword>
<keyword evidence="3" id="KW-0812">Transmembrane</keyword>
<keyword evidence="6" id="KW-0931">ER-Golgi transport</keyword>
<feature type="region of interest" description="Disordered" evidence="12">
    <location>
        <begin position="513"/>
        <end position="536"/>
    </location>
</feature>
<comment type="function">
    <text evidence="11">Guanine nucleotide exchange factor (GEF) that regulates the assembly of the coat protein complex II/COPII in endoplasmic reticulum (ER) to Golgi vesicle-mediated transport. Selectively activates SAR1A and SAR1B by promoting the exchange of guanosine diphosphate (GDP) for guanosine triphosphate (GTP) in these small GTPases. In their activated GTP-bound state, SAR1A and SAR1B insert into the membrane of the endoplasmic reticulum where they recruit the remainder of the coat protein complex II/COPII which is responsible for both the sorting of proteins and the deformation and budding of membranes into vesicles destined to the Golgi.</text>
</comment>
<comment type="function">
    <text evidence="11">Was first identified based on its probable role in the regulation of pituitary gene transcription. Binds to the prolactin gene (PRL) promoter and seems to activate transcription.</text>
</comment>
<comment type="caution">
    <text evidence="13">The sequence shown here is derived from an EMBL/GenBank/DDBJ whole genome shotgun (WGS) entry which is preliminary data.</text>
</comment>
<dbReference type="PROSITE" id="PS50082">
    <property type="entry name" value="WD_REPEATS_2"/>
    <property type="match status" value="1"/>
</dbReference>
<evidence type="ECO:0000256" key="10">
    <source>
        <dbReference type="PROSITE-ProRule" id="PRU00221"/>
    </source>
</evidence>
<comment type="subcellular location">
    <subcellularLocation>
        <location evidence="11">Endoplasmic reticulum membrane</location>
        <topology evidence="11">Single-pass membrane protein</topology>
    </subcellularLocation>
    <subcellularLocation>
        <location evidence="11">Nucleus</location>
    </subcellularLocation>
    <text evidence="11">Concentrates at endoplasmic reticulum exit sites (ERES), also known as transitional endoplasmic reticulum (tER).</text>
</comment>
<evidence type="ECO:0000256" key="3">
    <source>
        <dbReference type="ARBA" id="ARBA00022692"/>
    </source>
</evidence>
<reference evidence="13 14" key="1">
    <citation type="journal article" date="2023" name="bioRxiv">
        <title>Conserved and derived expression patterns and positive selection on dental genes reveal complex evolutionary context of ever-growing rodent molars.</title>
        <authorList>
            <person name="Calamari Z.T."/>
            <person name="Song A."/>
            <person name="Cohen E."/>
            <person name="Akter M."/>
            <person name="Roy R.D."/>
            <person name="Hallikas O."/>
            <person name="Christensen M.M."/>
            <person name="Li P."/>
            <person name="Marangoni P."/>
            <person name="Jernvall J."/>
            <person name="Klein O.D."/>
        </authorList>
    </citation>
    <scope>NUCLEOTIDE SEQUENCE [LARGE SCALE GENOMIC DNA]</scope>
    <source>
        <strain evidence="13">V071</strain>
    </source>
</reference>
<dbReference type="InterPro" id="IPR015943">
    <property type="entry name" value="WD40/YVTN_repeat-like_dom_sf"/>
</dbReference>
<dbReference type="GO" id="GO:0005634">
    <property type="term" value="C:nucleus"/>
    <property type="evidence" value="ECO:0007669"/>
    <property type="project" value="UniProtKB-SubCell"/>
</dbReference>
<evidence type="ECO:0000256" key="6">
    <source>
        <dbReference type="ARBA" id="ARBA00022892"/>
    </source>
</evidence>
<name>A0AAW0I1Y9_MYOGA</name>
<evidence type="ECO:0000256" key="9">
    <source>
        <dbReference type="ARBA" id="ARBA00023136"/>
    </source>
</evidence>
<dbReference type="GO" id="GO:0005789">
    <property type="term" value="C:endoplasmic reticulum membrane"/>
    <property type="evidence" value="ECO:0007669"/>
    <property type="project" value="UniProtKB-SubCell"/>
</dbReference>
<dbReference type="Proteomes" id="UP001488838">
    <property type="component" value="Unassembled WGS sequence"/>
</dbReference>
<organism evidence="13 14">
    <name type="scientific">Myodes glareolus</name>
    <name type="common">Bank vole</name>
    <name type="synonym">Clethrionomys glareolus</name>
    <dbReference type="NCBI Taxonomy" id="447135"/>
    <lineage>
        <taxon>Eukaryota</taxon>
        <taxon>Metazoa</taxon>
        <taxon>Chordata</taxon>
        <taxon>Craniata</taxon>
        <taxon>Vertebrata</taxon>
        <taxon>Euteleostomi</taxon>
        <taxon>Mammalia</taxon>
        <taxon>Eutheria</taxon>
        <taxon>Euarchontoglires</taxon>
        <taxon>Glires</taxon>
        <taxon>Rodentia</taxon>
        <taxon>Myomorpha</taxon>
        <taxon>Muroidea</taxon>
        <taxon>Cricetidae</taxon>
        <taxon>Arvicolinae</taxon>
        <taxon>Myodes</taxon>
    </lineage>
</organism>
<keyword evidence="1 11" id="KW-0813">Transport</keyword>
<keyword evidence="9" id="KW-0472">Membrane</keyword>
<evidence type="ECO:0000256" key="2">
    <source>
        <dbReference type="ARBA" id="ARBA00022574"/>
    </source>
</evidence>
<dbReference type="SUPFAM" id="SSF50998">
    <property type="entry name" value="Quinoprotein alcohol dehydrogenase-like"/>
    <property type="match status" value="1"/>
</dbReference>
<proteinExistence type="inferred from homology"/>
<evidence type="ECO:0000256" key="8">
    <source>
        <dbReference type="ARBA" id="ARBA00022989"/>
    </source>
</evidence>
<keyword evidence="5 11" id="KW-0256">Endoplasmic reticulum</keyword>
<evidence type="ECO:0000256" key="7">
    <source>
        <dbReference type="ARBA" id="ARBA00022927"/>
    </source>
</evidence>
<keyword evidence="8" id="KW-1133">Transmembrane helix</keyword>
<dbReference type="Pfam" id="PF00400">
    <property type="entry name" value="WD40"/>
    <property type="match status" value="2"/>
</dbReference>
<dbReference type="PANTHER" id="PTHR23284">
    <property type="entry name" value="PROLACTIN REGULATORY ELEMENT BINDING PROTEIN"/>
    <property type="match status" value="1"/>
</dbReference>
<dbReference type="GO" id="GO:0006888">
    <property type="term" value="P:endoplasmic reticulum to Golgi vesicle-mediated transport"/>
    <property type="evidence" value="ECO:0007669"/>
    <property type="project" value="UniProtKB-UniRule"/>
</dbReference>
<protein>
    <recommendedName>
        <fullName evidence="11">Prolactin regulatory element-binding protein</fullName>
    </recommendedName>
    <alternativeName>
        <fullName evidence="11">Mammalian guanine nucleotide exchange factor Sec12</fullName>
    </alternativeName>
</protein>
<evidence type="ECO:0000256" key="5">
    <source>
        <dbReference type="ARBA" id="ARBA00022824"/>
    </source>
</evidence>
<dbReference type="InterPro" id="IPR045260">
    <property type="entry name" value="Sec12-like"/>
</dbReference>
<comment type="subunit">
    <text evidence="11">Interacts with SAR1B (GDP-bound form). Interacts with MIA2; recruits PREB to endoplasmic reticulum exit sites.</text>
</comment>
<feature type="repeat" description="WD" evidence="10">
    <location>
        <begin position="240"/>
        <end position="271"/>
    </location>
</feature>
<accession>A0AAW0I1Y9</accession>
<dbReference type="AlphaFoldDB" id="A0AAW0I1Y9"/>